<comment type="function">
    <text evidence="4">S-adenosyl-L-methionine-dependent methyltransferase that specifically methylates the N(1) position of an adenine present in helix 65 in 25S rRNA.</text>
</comment>
<feature type="compositionally biased region" description="Low complexity" evidence="5">
    <location>
        <begin position="40"/>
        <end position="65"/>
    </location>
</feature>
<dbReference type="InParanoid" id="H6BYW4"/>
<dbReference type="OMA" id="FHRTSKW"/>
<accession>H6BYW4</accession>
<evidence type="ECO:0000313" key="7">
    <source>
        <dbReference type="Proteomes" id="UP000007304"/>
    </source>
</evidence>
<dbReference type="OrthoDB" id="5954793at2759"/>
<organism evidence="6 7">
    <name type="scientific">Exophiala dermatitidis (strain ATCC 34100 / CBS 525.76 / NIH/UT8656)</name>
    <name type="common">Black yeast</name>
    <name type="synonym">Wangiella dermatitidis</name>
    <dbReference type="NCBI Taxonomy" id="858893"/>
    <lineage>
        <taxon>Eukaryota</taxon>
        <taxon>Fungi</taxon>
        <taxon>Dikarya</taxon>
        <taxon>Ascomycota</taxon>
        <taxon>Pezizomycotina</taxon>
        <taxon>Eurotiomycetes</taxon>
        <taxon>Chaetothyriomycetidae</taxon>
        <taxon>Chaetothyriales</taxon>
        <taxon>Herpotrichiellaceae</taxon>
        <taxon>Exophiala</taxon>
    </lineage>
</organism>
<dbReference type="PANTHER" id="PTHR21008">
    <property type="entry name" value="S-ADENOSYLMETHIONINE SENSOR UPSTREAM OF MTORC1-RELATED"/>
    <property type="match status" value="1"/>
</dbReference>
<dbReference type="EC" id="2.1.1.-" evidence="4"/>
<keyword evidence="3 4" id="KW-0949">S-adenosyl-L-methionine</keyword>
<evidence type="ECO:0000256" key="4">
    <source>
        <dbReference type="HAMAP-Rule" id="MF_03044"/>
    </source>
</evidence>
<feature type="compositionally biased region" description="Basic residues" evidence="5">
    <location>
        <begin position="19"/>
        <end position="29"/>
    </location>
</feature>
<evidence type="ECO:0000256" key="1">
    <source>
        <dbReference type="ARBA" id="ARBA00022603"/>
    </source>
</evidence>
<protein>
    <recommendedName>
        <fullName evidence="4">25S rRNA adenine-N(1) methyltransferase</fullName>
        <ecNumber evidence="4">2.1.1.-</ecNumber>
    </recommendedName>
</protein>
<keyword evidence="4" id="KW-0539">Nucleus</keyword>
<dbReference type="PANTHER" id="PTHR21008:SF1">
    <property type="entry name" value="25S RRNA (ADENINE(2142)-N(1))-METHYLTRANSFERASE"/>
    <property type="match status" value="1"/>
</dbReference>
<evidence type="ECO:0000256" key="2">
    <source>
        <dbReference type="ARBA" id="ARBA00022679"/>
    </source>
</evidence>
<reference evidence="6" key="1">
    <citation type="submission" date="2011-07" db="EMBL/GenBank/DDBJ databases">
        <title>The Genome Sequence of Exophiala (Wangiella) dermatitidis NIH/UT8656.</title>
        <authorList>
            <consortium name="The Broad Institute Genome Sequencing Platform"/>
            <person name="Cuomo C."/>
            <person name="Wang Z."/>
            <person name="Hunicke-Smith S."/>
            <person name="Szanislo P.J."/>
            <person name="Earl A."/>
            <person name="Young S.K."/>
            <person name="Zeng Q."/>
            <person name="Gargeya S."/>
            <person name="Fitzgerald M."/>
            <person name="Haas B."/>
            <person name="Abouelleil A."/>
            <person name="Alvarado L."/>
            <person name="Arachchi H.M."/>
            <person name="Berlin A."/>
            <person name="Brown A."/>
            <person name="Chapman S.B."/>
            <person name="Chen Z."/>
            <person name="Dunbar C."/>
            <person name="Freedman E."/>
            <person name="Gearin G."/>
            <person name="Gellesch M."/>
            <person name="Goldberg J."/>
            <person name="Griggs A."/>
            <person name="Gujja S."/>
            <person name="Heiman D."/>
            <person name="Howarth C."/>
            <person name="Larson L."/>
            <person name="Lui A."/>
            <person name="MacDonald P.J.P."/>
            <person name="Montmayeur A."/>
            <person name="Murphy C."/>
            <person name="Neiman D."/>
            <person name="Pearson M."/>
            <person name="Priest M."/>
            <person name="Roberts A."/>
            <person name="Saif S."/>
            <person name="Shea T."/>
            <person name="Shenoy N."/>
            <person name="Sisk P."/>
            <person name="Stolte C."/>
            <person name="Sykes S."/>
            <person name="Wortman J."/>
            <person name="Nusbaum C."/>
            <person name="Birren B."/>
        </authorList>
    </citation>
    <scope>NUCLEOTIDE SEQUENCE</scope>
    <source>
        <strain evidence="6">NIH/UT8656</strain>
    </source>
</reference>
<keyword evidence="7" id="KW-1185">Reference proteome</keyword>
<dbReference type="EMBL" id="JH226133">
    <property type="protein sequence ID" value="EHY56827.1"/>
    <property type="molecule type" value="Genomic_DNA"/>
</dbReference>
<keyword evidence="1 4" id="KW-0489">Methyltransferase</keyword>
<dbReference type="Pfam" id="PF11968">
    <property type="entry name" value="Bmt2"/>
    <property type="match status" value="1"/>
</dbReference>
<keyword evidence="2 4" id="KW-0808">Transferase</keyword>
<comment type="similarity">
    <text evidence="4">Belongs to the BMT2 family.</text>
</comment>
<evidence type="ECO:0000313" key="6">
    <source>
        <dbReference type="EMBL" id="EHY56827.1"/>
    </source>
</evidence>
<dbReference type="AlphaFoldDB" id="H6BYW4"/>
<dbReference type="STRING" id="858893.H6BYW4"/>
<proteinExistence type="inferred from homology"/>
<dbReference type="FunCoup" id="H6BYW4">
    <property type="interactions" value="89"/>
</dbReference>
<dbReference type="Proteomes" id="UP000007304">
    <property type="component" value="Unassembled WGS sequence"/>
</dbReference>
<dbReference type="GO" id="GO:0016433">
    <property type="term" value="F:rRNA (adenine) methyltransferase activity"/>
    <property type="evidence" value="ECO:0007669"/>
    <property type="project" value="UniProtKB-UniRule"/>
</dbReference>
<dbReference type="HOGENOM" id="CLU_041583_1_0_1"/>
<name>H6BYW4_EXODN</name>
<feature type="compositionally biased region" description="Low complexity" evidence="5">
    <location>
        <begin position="8"/>
        <end position="18"/>
    </location>
</feature>
<feature type="compositionally biased region" description="Polar residues" evidence="5">
    <location>
        <begin position="156"/>
        <end position="171"/>
    </location>
</feature>
<feature type="region of interest" description="Disordered" evidence="5">
    <location>
        <begin position="151"/>
        <end position="171"/>
    </location>
</feature>
<feature type="binding site" evidence="4">
    <location>
        <position position="201"/>
    </location>
    <ligand>
        <name>S-adenosyl-L-methionine</name>
        <dbReference type="ChEBI" id="CHEBI:59789"/>
    </ligand>
</feature>
<dbReference type="GeneID" id="20309531"/>
<gene>
    <name evidence="6" type="ORF">HMPREF1120_04892</name>
</gene>
<dbReference type="InterPro" id="IPR021867">
    <property type="entry name" value="Bmt2/SAMTOR"/>
</dbReference>
<feature type="region of interest" description="Disordered" evidence="5">
    <location>
        <begin position="1"/>
        <end position="75"/>
    </location>
</feature>
<dbReference type="HAMAP" id="MF_03044">
    <property type="entry name" value="BMT2"/>
    <property type="match status" value="1"/>
</dbReference>
<sequence>MAPTQHPSSKSTSSTTRATKSRSKLKALKAGRPPLISTVKAKPIAKSSTTTATTTTTAAPAPASAFNPRRTSLSSKHTRALIRTHHVLQKRLARARADNDVEQIQELEAQLAASGGLETYQLASTVGQSAERGGDSSRVLVEWLKPEIEARKKGSLSRSSKTRASPTTGQPLQPLHVLEIGALSTTNALNIPDITRVRRIDLRSSGPGIEEADFMSFPLPDSADGSGEWEGRRGYDVISLSLVLNYVPDAQGRGEMLRRTIKFFSIAKDDGGDDGGEEENKSQQSRRLLLPCLFLVLPAPTVHNSRYLTEGHLTDILSSLGYSHLETKTTRKLHYSLWQYDPDRQKEWIAQGGKTVFRKKEINPGGGRNNFCIVLD</sequence>
<evidence type="ECO:0000256" key="5">
    <source>
        <dbReference type="SAM" id="MobiDB-lite"/>
    </source>
</evidence>
<dbReference type="VEuPathDB" id="FungiDB:HMPREF1120_04892"/>
<dbReference type="RefSeq" id="XP_009157288.1">
    <property type="nucleotide sequence ID" value="XM_009159040.1"/>
</dbReference>
<feature type="binding site" evidence="4">
    <location>
        <position position="181"/>
    </location>
    <ligand>
        <name>S-adenosyl-L-methionine</name>
        <dbReference type="ChEBI" id="CHEBI:59789"/>
    </ligand>
</feature>
<dbReference type="eggNOG" id="ENOG502R82D">
    <property type="taxonomic scope" value="Eukaryota"/>
</dbReference>
<evidence type="ECO:0000256" key="3">
    <source>
        <dbReference type="ARBA" id="ARBA00022691"/>
    </source>
</evidence>
<dbReference type="GO" id="GO:0005730">
    <property type="term" value="C:nucleolus"/>
    <property type="evidence" value="ECO:0007669"/>
    <property type="project" value="UniProtKB-SubCell"/>
</dbReference>
<comment type="subcellular location">
    <subcellularLocation>
        <location evidence="4">Nucleus</location>
        <location evidence="4">Nucleolus</location>
    </subcellularLocation>
</comment>